<name>A0A5C4JG99_9ACTN</name>
<dbReference type="RefSeq" id="WP_138644441.1">
    <property type="nucleotide sequence ID" value="NZ_VCKW01000029.1"/>
</dbReference>
<dbReference type="OrthoDB" id="5196715at2"/>
<feature type="signal peptide" evidence="1">
    <location>
        <begin position="1"/>
        <end position="26"/>
    </location>
</feature>
<feature type="chain" id="PRO_5038612585" evidence="1">
    <location>
        <begin position="27"/>
        <end position="95"/>
    </location>
</feature>
<sequence length="95" mass="9765">MVRIRRAAVASALVVAFLASTAAAPAGSVLVDGGGFGPTRPTALDAALDDARATAQSIGYYGPCVIVGDPQVFFDPADPYGRFYRAQLQASCEDA</sequence>
<evidence type="ECO:0000313" key="2">
    <source>
        <dbReference type="EMBL" id="TMR04734.1"/>
    </source>
</evidence>
<keyword evidence="1" id="KW-0732">Signal</keyword>
<accession>A0A5C4JG99</accession>
<comment type="caution">
    <text evidence="2">The sequence shown here is derived from an EMBL/GenBank/DDBJ whole genome shotgun (WGS) entry which is preliminary data.</text>
</comment>
<evidence type="ECO:0000256" key="1">
    <source>
        <dbReference type="SAM" id="SignalP"/>
    </source>
</evidence>
<dbReference type="AlphaFoldDB" id="A0A5C4JG99"/>
<keyword evidence="3" id="KW-1185">Reference proteome</keyword>
<protein>
    <submittedName>
        <fullName evidence="2">Uncharacterized protein</fullName>
    </submittedName>
</protein>
<dbReference type="EMBL" id="VCKW01000029">
    <property type="protein sequence ID" value="TMR04734.1"/>
    <property type="molecule type" value="Genomic_DNA"/>
</dbReference>
<reference evidence="2 3" key="1">
    <citation type="submission" date="2019-05" db="EMBL/GenBank/DDBJ databases">
        <title>Draft genome sequence of Actinomadura sp. 14C53.</title>
        <authorList>
            <person name="Saricaoglu S."/>
            <person name="Isik K."/>
        </authorList>
    </citation>
    <scope>NUCLEOTIDE SEQUENCE [LARGE SCALE GENOMIC DNA]</scope>
    <source>
        <strain evidence="2 3">14C53</strain>
    </source>
</reference>
<evidence type="ECO:0000313" key="3">
    <source>
        <dbReference type="Proteomes" id="UP000309174"/>
    </source>
</evidence>
<organism evidence="2 3">
    <name type="scientific">Actinomadura soli</name>
    <dbReference type="NCBI Taxonomy" id="2508997"/>
    <lineage>
        <taxon>Bacteria</taxon>
        <taxon>Bacillati</taxon>
        <taxon>Actinomycetota</taxon>
        <taxon>Actinomycetes</taxon>
        <taxon>Streptosporangiales</taxon>
        <taxon>Thermomonosporaceae</taxon>
        <taxon>Actinomadura</taxon>
    </lineage>
</organism>
<proteinExistence type="predicted"/>
<dbReference type="Proteomes" id="UP000309174">
    <property type="component" value="Unassembled WGS sequence"/>
</dbReference>
<gene>
    <name evidence="2" type="ORF">ETD83_08080</name>
</gene>